<dbReference type="InterPro" id="IPR026928">
    <property type="entry name" value="FAX/IsoI-like"/>
</dbReference>
<dbReference type="Proteomes" id="UP000694888">
    <property type="component" value="Unplaced"/>
</dbReference>
<name>A0ABM1A3E7_APLCA</name>
<dbReference type="RefSeq" id="XP_012940027.2">
    <property type="nucleotide sequence ID" value="XM_013084573.2"/>
</dbReference>
<dbReference type="PANTHER" id="PTHR12289:SF41">
    <property type="entry name" value="FAILED AXON CONNECTIONS-RELATED"/>
    <property type="match status" value="1"/>
</dbReference>
<dbReference type="Gene3D" id="1.20.1050.10">
    <property type="match status" value="1"/>
</dbReference>
<evidence type="ECO:0000256" key="2">
    <source>
        <dbReference type="SAM" id="Phobius"/>
    </source>
</evidence>
<keyword evidence="2" id="KW-0812">Transmembrane</keyword>
<feature type="domain" description="Metaxin glutathione S-transferase" evidence="3">
    <location>
        <begin position="196"/>
        <end position="259"/>
    </location>
</feature>
<keyword evidence="2" id="KW-1133">Transmembrane helix</keyword>
<dbReference type="SFLD" id="SFLDG01200">
    <property type="entry name" value="SUF1.1"/>
    <property type="match status" value="1"/>
</dbReference>
<dbReference type="Pfam" id="PF17171">
    <property type="entry name" value="GST_C_6"/>
    <property type="match status" value="1"/>
</dbReference>
<dbReference type="SUPFAM" id="SSF52833">
    <property type="entry name" value="Thioredoxin-like"/>
    <property type="match status" value="1"/>
</dbReference>
<feature type="transmembrane region" description="Helical" evidence="2">
    <location>
        <begin position="153"/>
        <end position="175"/>
    </location>
</feature>
<protein>
    <submittedName>
        <fullName evidence="6">Failed axon connections homolog</fullName>
    </submittedName>
</protein>
<dbReference type="InterPro" id="IPR036249">
    <property type="entry name" value="Thioredoxin-like_sf"/>
</dbReference>
<dbReference type="InterPro" id="IPR050931">
    <property type="entry name" value="Mito_Protein_Transport_Metaxin"/>
</dbReference>
<feature type="domain" description="Thioredoxin-like fold" evidence="4">
    <location>
        <begin position="54"/>
        <end position="145"/>
    </location>
</feature>
<keyword evidence="5" id="KW-1185">Reference proteome</keyword>
<comment type="similarity">
    <text evidence="1">Belongs to the FAX family.</text>
</comment>
<organism evidence="5 6">
    <name type="scientific">Aplysia californica</name>
    <name type="common">California sea hare</name>
    <dbReference type="NCBI Taxonomy" id="6500"/>
    <lineage>
        <taxon>Eukaryota</taxon>
        <taxon>Metazoa</taxon>
        <taxon>Spiralia</taxon>
        <taxon>Lophotrochozoa</taxon>
        <taxon>Mollusca</taxon>
        <taxon>Gastropoda</taxon>
        <taxon>Heterobranchia</taxon>
        <taxon>Euthyneura</taxon>
        <taxon>Tectipleura</taxon>
        <taxon>Aplysiida</taxon>
        <taxon>Aplysioidea</taxon>
        <taxon>Aplysiidae</taxon>
        <taxon>Aplysia</taxon>
    </lineage>
</organism>
<dbReference type="InterPro" id="IPR033468">
    <property type="entry name" value="Metaxin_GST"/>
</dbReference>
<keyword evidence="2" id="KW-0472">Membrane</keyword>
<dbReference type="InterPro" id="IPR036282">
    <property type="entry name" value="Glutathione-S-Trfase_C_sf"/>
</dbReference>
<dbReference type="PANTHER" id="PTHR12289">
    <property type="entry name" value="METAXIN RELATED"/>
    <property type="match status" value="1"/>
</dbReference>
<dbReference type="InterPro" id="IPR040079">
    <property type="entry name" value="Glutathione_S-Trfase"/>
</dbReference>
<dbReference type="SFLD" id="SFLDG01180">
    <property type="entry name" value="SUF1"/>
    <property type="match status" value="1"/>
</dbReference>
<dbReference type="SUPFAM" id="SSF47616">
    <property type="entry name" value="GST C-terminal domain-like"/>
    <property type="match status" value="1"/>
</dbReference>
<accession>A0ABM1A3E7</accession>
<proteinExistence type="inferred from homology"/>
<evidence type="ECO:0000256" key="1">
    <source>
        <dbReference type="ARBA" id="ARBA00006475"/>
    </source>
</evidence>
<evidence type="ECO:0000259" key="4">
    <source>
        <dbReference type="Pfam" id="PF17172"/>
    </source>
</evidence>
<evidence type="ECO:0000313" key="6">
    <source>
        <dbReference type="RefSeq" id="XP_012940027.2"/>
    </source>
</evidence>
<evidence type="ECO:0000259" key="3">
    <source>
        <dbReference type="Pfam" id="PF17171"/>
    </source>
</evidence>
<dbReference type="CDD" id="cd03193">
    <property type="entry name" value="GST_C_Metaxin"/>
    <property type="match status" value="1"/>
</dbReference>
<gene>
    <name evidence="6" type="primary">LOC101848829</name>
</gene>
<dbReference type="Pfam" id="PF17172">
    <property type="entry name" value="GST_N_4"/>
    <property type="match status" value="1"/>
</dbReference>
<dbReference type="SFLD" id="SFLDS00019">
    <property type="entry name" value="Glutathione_Transferase_(cytos"/>
    <property type="match status" value="1"/>
</dbReference>
<dbReference type="GeneID" id="101848829"/>
<evidence type="ECO:0000313" key="5">
    <source>
        <dbReference type="Proteomes" id="UP000694888"/>
    </source>
</evidence>
<reference evidence="6" key="1">
    <citation type="submission" date="2025-08" db="UniProtKB">
        <authorList>
            <consortium name="RefSeq"/>
        </authorList>
    </citation>
    <scope>IDENTIFICATION</scope>
</reference>
<dbReference type="InterPro" id="IPR012336">
    <property type="entry name" value="Thioredoxin-like_fold"/>
</dbReference>
<sequence>MKRKHQDDIIFSPRYKQRIACSISRKRKQDVLVPADTVCLFQIGRGPWAPSLSPFPLKLETFLRMAKIQYMNDHSHRMSSKGKTPWMTFNGQPIADSQFCVEHLKTYFDLDLDKGLSKEQCAVARAMRELTEENLYWTMCYESFIKRPQSLDILLKGVFSSFAIFMFKLLVGVVVRIELWGHGMGRHSDEEIWSIAQRDLQALSDTLVGKAFLMGDKPSEVDCAVFGMLSMVVWQMKGSRHETFVYESLPNLVEYCHRMRDRFWPDWQQQCIGDHYVDDSHKLYSFTPENGCTSSH</sequence>